<accession>A0ABV1BDI7</accession>
<dbReference type="SUPFAM" id="SSF90123">
    <property type="entry name" value="ABC transporter transmembrane region"/>
    <property type="match status" value="1"/>
</dbReference>
<dbReference type="CDD" id="cd07346">
    <property type="entry name" value="ABC_6TM_exporters"/>
    <property type="match status" value="1"/>
</dbReference>
<protein>
    <submittedName>
        <fullName evidence="10">ABC transporter ATP-binding protein</fullName>
    </submittedName>
</protein>
<reference evidence="10 11" key="1">
    <citation type="submission" date="2024-03" db="EMBL/GenBank/DDBJ databases">
        <title>Human intestinal bacterial collection.</title>
        <authorList>
            <person name="Pauvert C."/>
            <person name="Hitch T.C.A."/>
            <person name="Clavel T."/>
        </authorList>
    </citation>
    <scope>NUCLEOTIDE SEQUENCE [LARGE SCALE GENOMIC DNA]</scope>
    <source>
        <strain evidence="10 11">CLA-JM-H16</strain>
    </source>
</reference>
<dbReference type="RefSeq" id="WP_349056215.1">
    <property type="nucleotide sequence ID" value="NZ_JBBMEJ010000004.1"/>
</dbReference>
<dbReference type="SUPFAM" id="SSF52540">
    <property type="entry name" value="P-loop containing nucleoside triphosphate hydrolases"/>
    <property type="match status" value="1"/>
</dbReference>
<dbReference type="InterPro" id="IPR003593">
    <property type="entry name" value="AAA+_ATPase"/>
</dbReference>
<dbReference type="PROSITE" id="PS50929">
    <property type="entry name" value="ABC_TM1F"/>
    <property type="match status" value="1"/>
</dbReference>
<proteinExistence type="predicted"/>
<dbReference type="PANTHER" id="PTHR43394">
    <property type="entry name" value="ATP-DEPENDENT PERMEASE MDL1, MITOCHONDRIAL"/>
    <property type="match status" value="1"/>
</dbReference>
<keyword evidence="2 7" id="KW-0812">Transmembrane</keyword>
<name>A0ABV1BDI7_9FIRM</name>
<feature type="transmembrane region" description="Helical" evidence="7">
    <location>
        <begin position="56"/>
        <end position="77"/>
    </location>
</feature>
<keyword evidence="4 10" id="KW-0067">ATP-binding</keyword>
<feature type="domain" description="ABC transmembrane type-1" evidence="9">
    <location>
        <begin position="23"/>
        <end position="303"/>
    </location>
</feature>
<dbReference type="InterPro" id="IPR027417">
    <property type="entry name" value="P-loop_NTPase"/>
</dbReference>
<dbReference type="InterPro" id="IPR036640">
    <property type="entry name" value="ABC1_TM_sf"/>
</dbReference>
<evidence type="ECO:0000256" key="5">
    <source>
        <dbReference type="ARBA" id="ARBA00022989"/>
    </source>
</evidence>
<evidence type="ECO:0000259" key="8">
    <source>
        <dbReference type="PROSITE" id="PS50893"/>
    </source>
</evidence>
<feature type="transmembrane region" description="Helical" evidence="7">
    <location>
        <begin position="160"/>
        <end position="178"/>
    </location>
</feature>
<feature type="transmembrane region" description="Helical" evidence="7">
    <location>
        <begin position="20"/>
        <end position="50"/>
    </location>
</feature>
<keyword evidence="3" id="KW-0547">Nucleotide-binding</keyword>
<evidence type="ECO:0000256" key="7">
    <source>
        <dbReference type="SAM" id="Phobius"/>
    </source>
</evidence>
<keyword evidence="6 7" id="KW-0472">Membrane</keyword>
<dbReference type="InterPro" id="IPR003439">
    <property type="entry name" value="ABC_transporter-like_ATP-bd"/>
</dbReference>
<gene>
    <name evidence="10" type="ORF">WMO28_04865</name>
</gene>
<evidence type="ECO:0000256" key="1">
    <source>
        <dbReference type="ARBA" id="ARBA00004651"/>
    </source>
</evidence>
<keyword evidence="5 7" id="KW-1133">Transmembrane helix</keyword>
<dbReference type="PANTHER" id="PTHR43394:SF1">
    <property type="entry name" value="ATP-BINDING CASSETTE SUB-FAMILY B MEMBER 10, MITOCHONDRIAL"/>
    <property type="match status" value="1"/>
</dbReference>
<dbReference type="Gene3D" id="3.40.50.300">
    <property type="entry name" value="P-loop containing nucleotide triphosphate hydrolases"/>
    <property type="match status" value="1"/>
</dbReference>
<dbReference type="SMART" id="SM00382">
    <property type="entry name" value="AAA"/>
    <property type="match status" value="1"/>
</dbReference>
<feature type="transmembrane region" description="Helical" evidence="7">
    <location>
        <begin position="135"/>
        <end position="154"/>
    </location>
</feature>
<dbReference type="InterPro" id="IPR039421">
    <property type="entry name" value="Type_1_exporter"/>
</dbReference>
<feature type="transmembrane region" description="Helical" evidence="7">
    <location>
        <begin position="243"/>
        <end position="268"/>
    </location>
</feature>
<dbReference type="GO" id="GO:0005524">
    <property type="term" value="F:ATP binding"/>
    <property type="evidence" value="ECO:0007669"/>
    <property type="project" value="UniProtKB-KW"/>
</dbReference>
<dbReference type="InterPro" id="IPR011527">
    <property type="entry name" value="ABC1_TM_dom"/>
</dbReference>
<evidence type="ECO:0000256" key="2">
    <source>
        <dbReference type="ARBA" id="ARBA00022692"/>
    </source>
</evidence>
<evidence type="ECO:0000256" key="4">
    <source>
        <dbReference type="ARBA" id="ARBA00022840"/>
    </source>
</evidence>
<feature type="domain" description="ABC transporter" evidence="8">
    <location>
        <begin position="341"/>
        <end position="575"/>
    </location>
</feature>
<sequence length="575" mass="64890">MKKSSTLRWLLQVTGKTKWLVGILIILQAVLSVLSIMFAFALRCIINMAVAGVQKAFWIAIVFLIGILLLQTILAAANRLINEYTKTVVENRFKQKLFSTLLTGKYASVTAVHSGEWMNRLTSDTMVVAEGITQIVPGIISMLVRLIGALAAIIWLEPLFFYILVPGGIIMILLTYGFRKILKRLHKRIQEADGELRVFLQERLESLLIVHTFAKEKQTAVQAEKLMEKYKTARLKRSNFSNLCNIGFSIVMKGVYLLGIVFGGYRILTGTMSYGNLMAVIQLIGQVQNPFANITGFLPRYYAMLASAERLMESENFEYDGKDVISEEIVQEFYQNDFQAIQMEDVCFTYHPSVRTKEETLQMPVVLKNMNLTVEKGEYIVFTGPSGCGKSTILKLLMCLYPLDSGIQLLKTEKSSQLLTGKWRSLFAYVPQGNQLLSGTIREIIAFGDSKKEKEEERIQRALQIACADEFVRKLDKGLDTLLGEHGKGLSEGQMQRIAIARAIFSEHPILILDEATSALDESTAVKLLENLRQMTDKTVLMVTHRMDQKEFFDKEIVFSKDGIFQSNIGEKEGF</sequence>
<comment type="subcellular location">
    <subcellularLocation>
        <location evidence="1">Cell membrane</location>
        <topology evidence="1">Multi-pass membrane protein</topology>
    </subcellularLocation>
</comment>
<evidence type="ECO:0000256" key="6">
    <source>
        <dbReference type="ARBA" id="ARBA00023136"/>
    </source>
</evidence>
<dbReference type="Gene3D" id="1.20.1560.10">
    <property type="entry name" value="ABC transporter type 1, transmembrane domain"/>
    <property type="match status" value="1"/>
</dbReference>
<keyword evidence="11" id="KW-1185">Reference proteome</keyword>
<organism evidence="10 11">
    <name type="scientific">Blautia aquisgranensis</name>
    <dbReference type="NCBI Taxonomy" id="3133153"/>
    <lineage>
        <taxon>Bacteria</taxon>
        <taxon>Bacillati</taxon>
        <taxon>Bacillota</taxon>
        <taxon>Clostridia</taxon>
        <taxon>Lachnospirales</taxon>
        <taxon>Lachnospiraceae</taxon>
        <taxon>Blautia</taxon>
    </lineage>
</organism>
<evidence type="ECO:0000313" key="11">
    <source>
        <dbReference type="Proteomes" id="UP001473063"/>
    </source>
</evidence>
<comment type="caution">
    <text evidence="10">The sequence shown here is derived from an EMBL/GenBank/DDBJ whole genome shotgun (WGS) entry which is preliminary data.</text>
</comment>
<dbReference type="Proteomes" id="UP001473063">
    <property type="component" value="Unassembled WGS sequence"/>
</dbReference>
<dbReference type="EMBL" id="JBBMEJ010000004">
    <property type="protein sequence ID" value="MEQ2370286.1"/>
    <property type="molecule type" value="Genomic_DNA"/>
</dbReference>
<dbReference type="PROSITE" id="PS50893">
    <property type="entry name" value="ABC_TRANSPORTER_2"/>
    <property type="match status" value="1"/>
</dbReference>
<dbReference type="Pfam" id="PF00005">
    <property type="entry name" value="ABC_tran"/>
    <property type="match status" value="1"/>
</dbReference>
<evidence type="ECO:0000256" key="3">
    <source>
        <dbReference type="ARBA" id="ARBA00022741"/>
    </source>
</evidence>
<dbReference type="Pfam" id="PF00664">
    <property type="entry name" value="ABC_membrane"/>
    <property type="match status" value="1"/>
</dbReference>
<evidence type="ECO:0000313" key="10">
    <source>
        <dbReference type="EMBL" id="MEQ2370286.1"/>
    </source>
</evidence>
<evidence type="ECO:0000259" key="9">
    <source>
        <dbReference type="PROSITE" id="PS50929"/>
    </source>
</evidence>